<reference evidence="1 2" key="1">
    <citation type="journal article" date="2022" name="IScience">
        <title>An ultrasensitive nanofiber-based assay for enzymatic hydrolysis and deep-sea microbial degradation of cellulose.</title>
        <authorList>
            <person name="Tsudome M."/>
            <person name="Tachioka M."/>
            <person name="Miyazaki M."/>
            <person name="Uchimura K."/>
            <person name="Tsuda M."/>
            <person name="Takaki Y."/>
            <person name="Deguchi S."/>
        </authorList>
    </citation>
    <scope>NUCLEOTIDE SEQUENCE [LARGE SCALE GENOMIC DNA]</scope>
    <source>
        <strain evidence="1 2">GE09</strain>
    </source>
</reference>
<dbReference type="KEGG" id="marq:MARGE09_P0390"/>
<evidence type="ECO:0000313" key="2">
    <source>
        <dbReference type="Proteomes" id="UP001320119"/>
    </source>
</evidence>
<organism evidence="1 2">
    <name type="scientific">Marinagarivorans cellulosilyticus</name>
    <dbReference type="NCBI Taxonomy" id="2721545"/>
    <lineage>
        <taxon>Bacteria</taxon>
        <taxon>Pseudomonadati</taxon>
        <taxon>Pseudomonadota</taxon>
        <taxon>Gammaproteobacteria</taxon>
        <taxon>Cellvibrionales</taxon>
        <taxon>Cellvibrionaceae</taxon>
        <taxon>Marinagarivorans</taxon>
    </lineage>
</organism>
<sequence length="587" mass="63458">MTTQHNAQQRTAQGLPYSLPRKPLATAVLLGATLVLGACGGSGEQDRGHASTLNNSFSGVAIDGHIARSKVFIDTNNNATRDPWEPYAFTDDEGYYGYNPNTDTNYCAADAEPEQQQYCLNTVSSFSDVVIRIDGGYDILTGEPFIGQLSRRIDARIDSDTKNTVISPITTLLTSIEDNTDTSNVLNALGIEPSDLDVDYLNSAGNGEVHSYLLNTAIKLHKTVTVLSDRIDDNYEAMHDNTGMPNDASQSIYESLAASLARPEQNLDTTLTDNTQLISILDNAEDRIRAIYTQRDIALPSDMGSTDAPNKHARAATLAAQIPPVVNRLLNVLDVSMDQGQVLGNARALEAVVIKAVNERAENDTDINNAFSFFLDPGNDSKLETLRVALSDDQADINALANNDFTGSDFETAQDITNAARVRDDASAFTNLGGKQLKISDLDLGFAPNNLNDIELELYFTAGGSGLSGSIIACAKYIDGASQTRLGEGNFRGEVLNGFWSLLGATAENPSSYSLLLTFDFLGANYQAIMKPAGETAISGVNYQQIRFDYDGEIRVWHSEAGFAEQTQSIPTNAKDCEQRLPSRVGL</sequence>
<dbReference type="AlphaFoldDB" id="A0AAN1WEM8"/>
<protein>
    <submittedName>
        <fullName evidence="1">Uncharacterized protein</fullName>
    </submittedName>
</protein>
<keyword evidence="2" id="KW-1185">Reference proteome</keyword>
<dbReference type="EMBL" id="AP023086">
    <property type="protein sequence ID" value="BCD96191.1"/>
    <property type="molecule type" value="Genomic_DNA"/>
</dbReference>
<dbReference type="RefSeq" id="WP_236985697.1">
    <property type="nucleotide sequence ID" value="NZ_AP023086.1"/>
</dbReference>
<evidence type="ECO:0000313" key="1">
    <source>
        <dbReference type="EMBL" id="BCD96191.1"/>
    </source>
</evidence>
<name>A0AAN1WEM8_9GAMM</name>
<dbReference type="Proteomes" id="UP001320119">
    <property type="component" value="Chromosome"/>
</dbReference>
<proteinExistence type="predicted"/>
<gene>
    <name evidence="1" type="ORF">MARGE09_P0390</name>
</gene>
<accession>A0AAN1WEM8</accession>